<reference evidence="3" key="1">
    <citation type="submission" date="2023-02" db="EMBL/GenBank/DDBJ databases">
        <title>Kitasatospora phosalacinea NBRC 14627.</title>
        <authorList>
            <person name="Ichikawa N."/>
            <person name="Sato H."/>
            <person name="Tonouchi N."/>
        </authorList>
    </citation>
    <scope>NUCLEOTIDE SEQUENCE</scope>
    <source>
        <strain evidence="3">NBRC 14627</strain>
    </source>
</reference>
<dbReference type="InterPro" id="IPR000572">
    <property type="entry name" value="OxRdtase_Mopterin-bd_dom"/>
</dbReference>
<sequence>MGQHEPEQPPPTDPRLPPGQRPQRGWPVLHYGPVPRFKPQSWDFQVFGATADAEKTSWDFTAFHALPKTTVRGDLHCVTKFSMLGNEWTGVAAKTVLDLVPPDPSATHVMVWAEYGYSANLRLADFADPATVFATHHDGRPLTLEHGFPVRLVVPHLYAWKGPKWVRAVEYMRADRRGFWEERGYHNLADPWREQRYTYQEQPGDGPLR</sequence>
<dbReference type="Gene3D" id="3.90.420.10">
    <property type="entry name" value="Oxidoreductase, molybdopterin-binding domain"/>
    <property type="match status" value="1"/>
</dbReference>
<protein>
    <submittedName>
        <fullName evidence="3">Oxidoreductase</fullName>
    </submittedName>
</protein>
<dbReference type="RefSeq" id="WP_285738612.1">
    <property type="nucleotide sequence ID" value="NZ_BSSA01000021.1"/>
</dbReference>
<dbReference type="EMBL" id="BSSA01000021">
    <property type="protein sequence ID" value="GLW72937.1"/>
    <property type="molecule type" value="Genomic_DNA"/>
</dbReference>
<dbReference type="Pfam" id="PF00174">
    <property type="entry name" value="Oxidored_molyb"/>
    <property type="match status" value="1"/>
</dbReference>
<comment type="caution">
    <text evidence="3">The sequence shown here is derived from an EMBL/GenBank/DDBJ whole genome shotgun (WGS) entry which is preliminary data.</text>
</comment>
<feature type="domain" description="Oxidoreductase molybdopterin-binding" evidence="2">
    <location>
        <begin position="32"/>
        <end position="180"/>
    </location>
</feature>
<dbReference type="AlphaFoldDB" id="A0A9W6QA19"/>
<feature type="region of interest" description="Disordered" evidence="1">
    <location>
        <begin position="1"/>
        <end position="27"/>
    </location>
</feature>
<evidence type="ECO:0000256" key="1">
    <source>
        <dbReference type="SAM" id="MobiDB-lite"/>
    </source>
</evidence>
<dbReference type="PANTHER" id="PTHR43032">
    <property type="entry name" value="PROTEIN-METHIONINE-SULFOXIDE REDUCTASE"/>
    <property type="match status" value="1"/>
</dbReference>
<accession>A0A9W6QA19</accession>
<dbReference type="PANTHER" id="PTHR43032:SF4">
    <property type="entry name" value="OXIDOREDUCTASE MOLYBDOPTERIN-BINDING DOMAIN-CONTAINING PROTEIN"/>
    <property type="match status" value="1"/>
</dbReference>
<dbReference type="InterPro" id="IPR036374">
    <property type="entry name" value="OxRdtase_Mopterin-bd_sf"/>
</dbReference>
<gene>
    <name evidence="3" type="ORF">Kpho02_52360</name>
</gene>
<dbReference type="SUPFAM" id="SSF56524">
    <property type="entry name" value="Oxidoreductase molybdopterin-binding domain"/>
    <property type="match status" value="1"/>
</dbReference>
<organism evidence="3 4">
    <name type="scientific">Kitasatospora phosalacinea</name>
    <dbReference type="NCBI Taxonomy" id="2065"/>
    <lineage>
        <taxon>Bacteria</taxon>
        <taxon>Bacillati</taxon>
        <taxon>Actinomycetota</taxon>
        <taxon>Actinomycetes</taxon>
        <taxon>Kitasatosporales</taxon>
        <taxon>Streptomycetaceae</taxon>
        <taxon>Kitasatospora</taxon>
    </lineage>
</organism>
<evidence type="ECO:0000259" key="2">
    <source>
        <dbReference type="Pfam" id="PF00174"/>
    </source>
</evidence>
<evidence type="ECO:0000313" key="4">
    <source>
        <dbReference type="Proteomes" id="UP001165041"/>
    </source>
</evidence>
<dbReference type="Proteomes" id="UP001165041">
    <property type="component" value="Unassembled WGS sequence"/>
</dbReference>
<name>A0A9W6QA19_9ACTN</name>
<dbReference type="CDD" id="cd02109">
    <property type="entry name" value="arch_bact_SO_family_Moco"/>
    <property type="match status" value="1"/>
</dbReference>
<feature type="compositionally biased region" description="Pro residues" evidence="1">
    <location>
        <begin position="8"/>
        <end position="20"/>
    </location>
</feature>
<evidence type="ECO:0000313" key="3">
    <source>
        <dbReference type="EMBL" id="GLW72937.1"/>
    </source>
</evidence>
<proteinExistence type="predicted"/>